<reference evidence="1 2" key="1">
    <citation type="journal article" date="2012" name="J. Bacteriol.">
        <title>Genome Sequence of Fibrella aestuarina BUZ 2T, a Filamentous Marine Bacterium.</title>
        <authorList>
            <person name="Filippini M."/>
            <person name="Qi W."/>
            <person name="Blom J."/>
            <person name="Goesmann A."/>
            <person name="Smits T.H."/>
            <person name="Bagheri H.C."/>
        </authorList>
    </citation>
    <scope>NUCLEOTIDE SEQUENCE [LARGE SCALE GENOMIC DNA]</scope>
    <source>
        <strain evidence="2">BUZ 2T</strain>
        <plasmid evidence="1 2">pFAES01</plasmid>
    </source>
</reference>
<protein>
    <submittedName>
        <fullName evidence="1">Uncharacterized protein</fullName>
    </submittedName>
</protein>
<dbReference type="Proteomes" id="UP000011058">
    <property type="component" value="Plasmid pFAES01"/>
</dbReference>
<name>I0KHC8_9BACT</name>
<organism evidence="1 2">
    <name type="scientific">Fibrella aestuarina BUZ 2</name>
    <dbReference type="NCBI Taxonomy" id="1166018"/>
    <lineage>
        <taxon>Bacteria</taxon>
        <taxon>Pseudomonadati</taxon>
        <taxon>Bacteroidota</taxon>
        <taxon>Cytophagia</taxon>
        <taxon>Cytophagales</taxon>
        <taxon>Spirosomataceae</taxon>
        <taxon>Fibrella</taxon>
    </lineage>
</organism>
<keyword evidence="2" id="KW-1185">Reference proteome</keyword>
<dbReference type="OrthoDB" id="9906517at2"/>
<geneLocation type="plasmid" evidence="1 2">
    <name>pFAES01</name>
</geneLocation>
<dbReference type="AlphaFoldDB" id="I0KHC8"/>
<dbReference type="HOGENOM" id="CLU_2117395_0_0_10"/>
<dbReference type="KEGG" id="fae:FAES_pFAES01037"/>
<proteinExistence type="predicted"/>
<gene>
    <name evidence="1" type="ORF">FAES_pFAES01037</name>
</gene>
<dbReference type="eggNOG" id="ENOG502ZD5H">
    <property type="taxonomic scope" value="Bacteria"/>
</dbReference>
<evidence type="ECO:0000313" key="2">
    <source>
        <dbReference type="Proteomes" id="UP000011058"/>
    </source>
</evidence>
<accession>I0KHC8</accession>
<sequence>MKKSNAEDILLTHQQASRLVNLFATSFDACLDNGHSREFSQPVHWHPTLTDIHQQVVHQITPVRIQAEHVPGDSFPTLTLSLLGIPSHTQVQQHVSVERHLPSTDVMPIVKPAV</sequence>
<keyword evidence="1" id="KW-0614">Plasmid</keyword>
<evidence type="ECO:0000313" key="1">
    <source>
        <dbReference type="EMBL" id="CCH03531.1"/>
    </source>
</evidence>
<dbReference type="RefSeq" id="WP_015056711.1">
    <property type="nucleotide sequence ID" value="NC_019012.1"/>
</dbReference>
<dbReference type="EMBL" id="HE796684">
    <property type="protein sequence ID" value="CCH03531.1"/>
    <property type="molecule type" value="Genomic_DNA"/>
</dbReference>